<sequence length="61" mass="6448">MGLIEFLVNVFAQFPGKALLESMARSKTLTIMVVVGVILFLGGFAALIHAIDTANQSVVSP</sequence>
<feature type="transmembrane region" description="Helical" evidence="1">
    <location>
        <begin position="29"/>
        <end position="51"/>
    </location>
</feature>
<dbReference type="EMBL" id="CP029347">
    <property type="protein sequence ID" value="AWL12134.1"/>
    <property type="molecule type" value="Genomic_DNA"/>
</dbReference>
<dbReference type="KEGG" id="salh:HMF8227_01661"/>
<dbReference type="AlphaFoldDB" id="A0A2S2E3B7"/>
<keyword evidence="3" id="KW-1185">Reference proteome</keyword>
<keyword evidence="1" id="KW-0472">Membrane</keyword>
<protein>
    <submittedName>
        <fullName evidence="2">Uncharacterized protein</fullName>
    </submittedName>
</protein>
<proteinExistence type="predicted"/>
<evidence type="ECO:0000313" key="3">
    <source>
        <dbReference type="Proteomes" id="UP000245728"/>
    </source>
</evidence>
<keyword evidence="1" id="KW-0812">Transmembrane</keyword>
<organism evidence="2 3">
    <name type="scientific">Saliniradius amylolyticus</name>
    <dbReference type="NCBI Taxonomy" id="2183582"/>
    <lineage>
        <taxon>Bacteria</taxon>
        <taxon>Pseudomonadati</taxon>
        <taxon>Pseudomonadota</taxon>
        <taxon>Gammaproteobacteria</taxon>
        <taxon>Alteromonadales</taxon>
        <taxon>Alteromonadaceae</taxon>
        <taxon>Saliniradius</taxon>
    </lineage>
</organism>
<evidence type="ECO:0000256" key="1">
    <source>
        <dbReference type="SAM" id="Phobius"/>
    </source>
</evidence>
<reference evidence="2 3" key="1">
    <citation type="submission" date="2018-05" db="EMBL/GenBank/DDBJ databases">
        <title>Salinimonas sp. HMF8227 Genome sequencing and assembly.</title>
        <authorList>
            <person name="Kang H."/>
            <person name="Kang J."/>
            <person name="Cha I."/>
            <person name="Kim H."/>
            <person name="Joh K."/>
        </authorList>
    </citation>
    <scope>NUCLEOTIDE SEQUENCE [LARGE SCALE GENOMIC DNA]</scope>
    <source>
        <strain evidence="2 3">HMF8227</strain>
    </source>
</reference>
<dbReference type="Proteomes" id="UP000245728">
    <property type="component" value="Chromosome"/>
</dbReference>
<gene>
    <name evidence="2" type="ORF">HMF8227_01661</name>
</gene>
<dbReference type="RefSeq" id="WP_109339735.1">
    <property type="nucleotide sequence ID" value="NZ_CP029347.1"/>
</dbReference>
<keyword evidence="1" id="KW-1133">Transmembrane helix</keyword>
<name>A0A2S2E3B7_9ALTE</name>
<accession>A0A2S2E3B7</accession>
<evidence type="ECO:0000313" key="2">
    <source>
        <dbReference type="EMBL" id="AWL12134.1"/>
    </source>
</evidence>